<evidence type="ECO:0000256" key="1">
    <source>
        <dbReference type="SAM" id="SignalP"/>
    </source>
</evidence>
<dbReference type="RefSeq" id="WP_317491055.1">
    <property type="nucleotide sequence ID" value="NZ_CP136051.1"/>
</dbReference>
<dbReference type="PANTHER" id="PTHR16509:SF1">
    <property type="entry name" value="MANGANESE-DEPENDENT ADP-RIBOSE_CDP-ALCOHOL DIPHOSPHATASE"/>
    <property type="match status" value="1"/>
</dbReference>
<sequence>MITRRLFLKSSLVTIPAMGLIGNAMAARKPKVRFGVVTDSHYADREPGGIRYYRESLEKMAEFTEVMNMEKVDFVVHLGDFKDEDTNRREEDTLKYLQNLEAVYAQFKGPRYHVIGNHDVDSISKAQFIAKVENTGINSGLGYYSFDKKGFHFIVIDPNFHPDGTDHNKGDFEWFESTVPQPQMDWLKADLGATRLPTVVFVHHSLYELPDETMHVENSAAIRQILEASGRVVAVFHGHCHREGYSSINGIHYTLLPAMVDNSGPENNAYAIIEGFDNGDLELTGYRKTRSRSYPAT</sequence>
<name>A0ABZ0IWC4_9BACT</name>
<feature type="domain" description="Calcineurin-like phosphoesterase" evidence="2">
    <location>
        <begin position="33"/>
        <end position="242"/>
    </location>
</feature>
<keyword evidence="4" id="KW-1185">Reference proteome</keyword>
<evidence type="ECO:0000259" key="2">
    <source>
        <dbReference type="Pfam" id="PF00149"/>
    </source>
</evidence>
<dbReference type="PANTHER" id="PTHR16509">
    <property type="match status" value="1"/>
</dbReference>
<keyword evidence="1" id="KW-0732">Signal</keyword>
<dbReference type="InterPro" id="IPR004843">
    <property type="entry name" value="Calcineurin-like_PHP"/>
</dbReference>
<dbReference type="SUPFAM" id="SSF56300">
    <property type="entry name" value="Metallo-dependent phosphatases"/>
    <property type="match status" value="1"/>
</dbReference>
<feature type="signal peptide" evidence="1">
    <location>
        <begin position="1"/>
        <end position="26"/>
    </location>
</feature>
<protein>
    <submittedName>
        <fullName evidence="3">Metallophosphoesterase</fullName>
    </submittedName>
</protein>
<evidence type="ECO:0000313" key="4">
    <source>
        <dbReference type="Proteomes" id="UP001302349"/>
    </source>
</evidence>
<reference evidence="3 4" key="1">
    <citation type="journal article" date="2023" name="Microbiol. Resour. Announc.">
        <title>Complete Genome Sequence of Imperialibacter roseus strain P4T.</title>
        <authorList>
            <person name="Tizabi D.R."/>
            <person name="Bachvaroff T."/>
            <person name="Hill R.T."/>
        </authorList>
    </citation>
    <scope>NUCLEOTIDE SEQUENCE [LARGE SCALE GENOMIC DNA]</scope>
    <source>
        <strain evidence="3 4">P4T</strain>
    </source>
</reference>
<dbReference type="InterPro" id="IPR029052">
    <property type="entry name" value="Metallo-depent_PP-like"/>
</dbReference>
<accession>A0ABZ0IWC4</accession>
<proteinExistence type="predicted"/>
<dbReference type="Proteomes" id="UP001302349">
    <property type="component" value="Chromosome"/>
</dbReference>
<dbReference type="EMBL" id="CP136051">
    <property type="protein sequence ID" value="WOK08414.1"/>
    <property type="molecule type" value="Genomic_DNA"/>
</dbReference>
<dbReference type="Gene3D" id="3.60.21.10">
    <property type="match status" value="2"/>
</dbReference>
<evidence type="ECO:0000313" key="3">
    <source>
        <dbReference type="EMBL" id="WOK08414.1"/>
    </source>
</evidence>
<organism evidence="3 4">
    <name type="scientific">Imperialibacter roseus</name>
    <dbReference type="NCBI Taxonomy" id="1324217"/>
    <lineage>
        <taxon>Bacteria</taxon>
        <taxon>Pseudomonadati</taxon>
        <taxon>Bacteroidota</taxon>
        <taxon>Cytophagia</taxon>
        <taxon>Cytophagales</taxon>
        <taxon>Flammeovirgaceae</taxon>
        <taxon>Imperialibacter</taxon>
    </lineage>
</organism>
<dbReference type="Pfam" id="PF00149">
    <property type="entry name" value="Metallophos"/>
    <property type="match status" value="1"/>
</dbReference>
<feature type="chain" id="PRO_5046330996" evidence="1">
    <location>
        <begin position="27"/>
        <end position="297"/>
    </location>
</feature>
<gene>
    <name evidence="3" type="ORF">RT717_07155</name>
</gene>